<feature type="domain" description="CusB-like barrel-sandwich hybrid" evidence="6">
    <location>
        <begin position="144"/>
        <end position="273"/>
    </location>
</feature>
<dbReference type="GO" id="GO:0022857">
    <property type="term" value="F:transmembrane transporter activity"/>
    <property type="evidence" value="ECO:0007669"/>
    <property type="project" value="InterPro"/>
</dbReference>
<dbReference type="GO" id="GO:0015679">
    <property type="term" value="P:plasma membrane copper ion transport"/>
    <property type="evidence" value="ECO:0007669"/>
    <property type="project" value="TreeGrafter"/>
</dbReference>
<gene>
    <name evidence="8" type="ORF">SAMN05660337_3193</name>
</gene>
<dbReference type="PANTHER" id="PTHR30097">
    <property type="entry name" value="CATION EFFLUX SYSTEM PROTEIN CUSB"/>
    <property type="match status" value="1"/>
</dbReference>
<proteinExistence type="inferred from homology"/>
<evidence type="ECO:0000259" key="7">
    <source>
        <dbReference type="Pfam" id="PF25954"/>
    </source>
</evidence>
<dbReference type="InterPro" id="IPR006143">
    <property type="entry name" value="RND_pump_MFP"/>
</dbReference>
<evidence type="ECO:0000259" key="4">
    <source>
        <dbReference type="Pfam" id="PF11827"/>
    </source>
</evidence>
<dbReference type="Pfam" id="PF25919">
    <property type="entry name" value="BSH_CusB"/>
    <property type="match status" value="1"/>
</dbReference>
<evidence type="ECO:0000256" key="2">
    <source>
        <dbReference type="ARBA" id="ARBA00022448"/>
    </source>
</evidence>
<dbReference type="RefSeq" id="WP_092162868.1">
    <property type="nucleotide sequence ID" value="NZ_FNGA01000005.1"/>
</dbReference>
<keyword evidence="9" id="KW-1185">Reference proteome</keyword>
<evidence type="ECO:0000259" key="6">
    <source>
        <dbReference type="Pfam" id="PF25919"/>
    </source>
</evidence>
<dbReference type="InterPro" id="IPR021782">
    <property type="entry name" value="DUF3347"/>
</dbReference>
<feature type="domain" description="CusB-like beta-barrel" evidence="7">
    <location>
        <begin position="277"/>
        <end position="349"/>
    </location>
</feature>
<comment type="similarity">
    <text evidence="1">Belongs to the membrane fusion protein (MFP) (TC 8.A.1) family.</text>
</comment>
<evidence type="ECO:0000313" key="9">
    <source>
        <dbReference type="Proteomes" id="UP000199053"/>
    </source>
</evidence>
<evidence type="ECO:0000313" key="8">
    <source>
        <dbReference type="EMBL" id="SDL52449.1"/>
    </source>
</evidence>
<feature type="transmembrane region" description="Helical" evidence="3">
    <location>
        <begin position="7"/>
        <end position="28"/>
    </location>
</feature>
<dbReference type="AlphaFoldDB" id="A0A1G9KS37"/>
<dbReference type="GO" id="GO:0030288">
    <property type="term" value="C:outer membrane-bounded periplasmic space"/>
    <property type="evidence" value="ECO:0007669"/>
    <property type="project" value="TreeGrafter"/>
</dbReference>
<dbReference type="OrthoDB" id="9806939at2"/>
<dbReference type="GO" id="GO:0016020">
    <property type="term" value="C:membrane"/>
    <property type="evidence" value="ECO:0007669"/>
    <property type="project" value="InterPro"/>
</dbReference>
<dbReference type="NCBIfam" id="TIGR01730">
    <property type="entry name" value="RND_mfp"/>
    <property type="match status" value="1"/>
</dbReference>
<dbReference type="GO" id="GO:0046914">
    <property type="term" value="F:transition metal ion binding"/>
    <property type="evidence" value="ECO:0007669"/>
    <property type="project" value="TreeGrafter"/>
</dbReference>
<keyword evidence="2" id="KW-0813">Transport</keyword>
<dbReference type="Pfam" id="PF25954">
    <property type="entry name" value="Beta-barrel_RND_2"/>
    <property type="match status" value="1"/>
</dbReference>
<feature type="domain" description="Heavy metal binding" evidence="5">
    <location>
        <begin position="60"/>
        <end position="86"/>
    </location>
</feature>
<dbReference type="FunFam" id="2.40.30.170:FF:000010">
    <property type="entry name" value="Efflux RND transporter periplasmic adaptor subunit"/>
    <property type="match status" value="1"/>
</dbReference>
<sequence length="723" mass="79124">MNIFKNIKSALTSIIIVALIAFGAGYWFSGPADHGAEKNIVDEHAEHGLDAEVTDAGEVVWTCSMHPQIQLPKPGKCPLCFMDLIPLEKGGQSGDEVISLRQISLTSQSRKLAGIATSIVEKRNVSVETRMVGKVDYDETRIGTITAWTGGRIDKLYIDYTGSTVRKGQAMASIYSPELLTAQAELIQAVKAKDALRGSSMKVVKDTAMRTEKASREKLRLLGLSKTQIANIIKKGKAAQHMTLYSPMSGIVIKKNVVEGVYVKTGTPIYTIADLSRVWVILEAYESDLPWIKMGMLVNFTTEAYPGKSFEGKVVYIDPVVNEKTRTIRIRLEVPNKGLKLKPGMFVRAVSQVDKNAETQLVIPASAPLITGKRAVVYIAVDGKEGVYEGREIVLGPKAGDYYVVKYGLVAGEQVVTKGNFKIDSALQIIAKPSMMNPESGVKTVVHGYGETPAAHTLPPMFVSKLVYLKQDFNKLMEKAESGNVEESRTLYSKFFDNIKEINSSGLKGDSSLVWKELSMLLANDAVLGSGVQDGLRLKSITAETSKHFMRLDMAFDISALAKQAGTTVETPDVFKTQLGKVYSSYSAFTEALAVDNLQGAQKQAAFMAEELKKIDHAALSVDAHKVWMNALKNINDGIDAIRGAKDIVGVRAGLEPLSYGMTDAIEKLGINSTQPVYEIFCPMAFDFKGAKWLQSDENVRNPYFGEAMLQCGEVERQLKGKE</sequence>
<dbReference type="InterPro" id="IPR045800">
    <property type="entry name" value="HMBD"/>
</dbReference>
<protein>
    <submittedName>
        <fullName evidence="8">Membrane fusion protein, Cu(I)/Ag(I) efflux system</fullName>
    </submittedName>
</protein>
<accession>A0A1G9KS37</accession>
<dbReference type="Pfam" id="PF19335">
    <property type="entry name" value="HMBD"/>
    <property type="match status" value="1"/>
</dbReference>
<dbReference type="SUPFAM" id="SSF111369">
    <property type="entry name" value="HlyD-like secretion proteins"/>
    <property type="match status" value="1"/>
</dbReference>
<dbReference type="InterPro" id="IPR058792">
    <property type="entry name" value="Beta-barrel_RND_2"/>
</dbReference>
<reference evidence="9" key="1">
    <citation type="submission" date="2016-10" db="EMBL/GenBank/DDBJ databases">
        <authorList>
            <person name="Varghese N."/>
            <person name="Submissions S."/>
        </authorList>
    </citation>
    <scope>NUCLEOTIDE SEQUENCE [LARGE SCALE GENOMIC DNA]</scope>
    <source>
        <strain evidence="9">DSM 16995</strain>
    </source>
</reference>
<dbReference type="Pfam" id="PF11827">
    <property type="entry name" value="DUF3347"/>
    <property type="match status" value="1"/>
</dbReference>
<evidence type="ECO:0000259" key="5">
    <source>
        <dbReference type="Pfam" id="PF19335"/>
    </source>
</evidence>
<organism evidence="8 9">
    <name type="scientific">Maridesulfovibrio ferrireducens</name>
    <dbReference type="NCBI Taxonomy" id="246191"/>
    <lineage>
        <taxon>Bacteria</taxon>
        <taxon>Pseudomonadati</taxon>
        <taxon>Thermodesulfobacteriota</taxon>
        <taxon>Desulfovibrionia</taxon>
        <taxon>Desulfovibrionales</taxon>
        <taxon>Desulfovibrionaceae</taxon>
        <taxon>Maridesulfovibrio</taxon>
    </lineage>
</organism>
<feature type="domain" description="DUF3347" evidence="4">
    <location>
        <begin position="582"/>
        <end position="673"/>
    </location>
</feature>
<name>A0A1G9KS37_9BACT</name>
<dbReference type="Proteomes" id="UP000199053">
    <property type="component" value="Unassembled WGS sequence"/>
</dbReference>
<evidence type="ECO:0000256" key="3">
    <source>
        <dbReference type="SAM" id="Phobius"/>
    </source>
</evidence>
<dbReference type="PANTHER" id="PTHR30097:SF15">
    <property type="entry name" value="CATION EFFLUX SYSTEM PROTEIN CUSB"/>
    <property type="match status" value="1"/>
</dbReference>
<keyword evidence="3" id="KW-0472">Membrane</keyword>
<dbReference type="Gene3D" id="2.40.420.20">
    <property type="match status" value="1"/>
</dbReference>
<evidence type="ECO:0000256" key="1">
    <source>
        <dbReference type="ARBA" id="ARBA00009477"/>
    </source>
</evidence>
<dbReference type="InterPro" id="IPR058790">
    <property type="entry name" value="BSH_CusB"/>
</dbReference>
<dbReference type="GO" id="GO:0060003">
    <property type="term" value="P:copper ion export"/>
    <property type="evidence" value="ECO:0007669"/>
    <property type="project" value="TreeGrafter"/>
</dbReference>
<dbReference type="Gene3D" id="2.40.30.170">
    <property type="match status" value="1"/>
</dbReference>
<keyword evidence="3" id="KW-1133">Transmembrane helix</keyword>
<dbReference type="EMBL" id="FNGA01000005">
    <property type="protein sequence ID" value="SDL52449.1"/>
    <property type="molecule type" value="Genomic_DNA"/>
</dbReference>
<dbReference type="InterPro" id="IPR051909">
    <property type="entry name" value="MFP_Cation_Efflux"/>
</dbReference>
<dbReference type="STRING" id="246191.SAMN05660337_3193"/>
<keyword evidence="3" id="KW-0812">Transmembrane</keyword>